<feature type="transmembrane region" description="Helical" evidence="1">
    <location>
        <begin position="122"/>
        <end position="143"/>
    </location>
</feature>
<keyword evidence="3" id="KW-1185">Reference proteome</keyword>
<dbReference type="RefSeq" id="WP_075571008.1">
    <property type="nucleotide sequence ID" value="NZ_MSDO01000022.1"/>
</dbReference>
<sequence length="386" mass="43228">MLVINARRLFVALLVIFSTALPKSGVALGGIPLNTIYLLIALSFPFLLIKAMLGTGKLARQDRYSVYIWLLLPFWMLFFTVTMLNGIDSIGLYFGYVMALVVVPIFFYVWSKRVSADSVNHLLVCLKNCIRFAVAFGIFLFLLKIATGQYFSIPALTTTFGAETTLEARMNDRGGLYKLFSTYNNGNIYAVCMIMLMPVYTVIEKNRVWVLALMLSIMLTLSRTAWALLLIYCVFEYLVFNKAISVKKLIVICFALCLVVPGIIGLLGVMGQDVTFLFDSNLGGRAAYLEYFFEAGLISHTPLYWSYEIPYVSIAEFVGLIGLIPFLMFFANIVIARSLFDVSRPISRGACIGCIMYWVATFSDAALILVPTFIVFSLLVMLSFSE</sequence>
<keyword evidence="1" id="KW-1133">Transmembrane helix</keyword>
<feature type="transmembrane region" description="Helical" evidence="1">
    <location>
        <begin position="32"/>
        <end position="53"/>
    </location>
</feature>
<reference evidence="2 3" key="1">
    <citation type="submission" date="2016-12" db="EMBL/GenBank/DDBJ databases">
        <title>Draft genome sequences of strains Salinicola socius SMB35, Salinicola sp. MH3R3-1 and Chromohalobacter sp. SMB17 from the Verkhnekamsk potash mining region of Russia.</title>
        <authorList>
            <person name="Mavrodi D.V."/>
            <person name="Olsson B.E."/>
            <person name="Korsakova E.S."/>
            <person name="Pyankova A."/>
            <person name="Mavrodi O.V."/>
            <person name="Plotnikova E.G."/>
        </authorList>
    </citation>
    <scope>NUCLEOTIDE SEQUENCE [LARGE SCALE GENOMIC DNA]</scope>
    <source>
        <strain evidence="2 3">SMB35</strain>
    </source>
</reference>
<organism evidence="2 3">
    <name type="scientific">Salinicola socius</name>
    <dbReference type="NCBI Taxonomy" id="404433"/>
    <lineage>
        <taxon>Bacteria</taxon>
        <taxon>Pseudomonadati</taxon>
        <taxon>Pseudomonadota</taxon>
        <taxon>Gammaproteobacteria</taxon>
        <taxon>Oceanospirillales</taxon>
        <taxon>Halomonadaceae</taxon>
        <taxon>Salinicola</taxon>
    </lineage>
</organism>
<keyword evidence="1" id="KW-0472">Membrane</keyword>
<feature type="transmembrane region" description="Helical" evidence="1">
    <location>
        <begin position="186"/>
        <end position="203"/>
    </location>
</feature>
<gene>
    <name evidence="2" type="ORF">BTW07_15155</name>
</gene>
<dbReference type="Proteomes" id="UP000186878">
    <property type="component" value="Unassembled WGS sequence"/>
</dbReference>
<protein>
    <submittedName>
        <fullName evidence="2">Uncharacterized protein</fullName>
    </submittedName>
</protein>
<feature type="transmembrane region" description="Helical" evidence="1">
    <location>
        <begin position="209"/>
        <end position="237"/>
    </location>
</feature>
<evidence type="ECO:0000256" key="1">
    <source>
        <dbReference type="SAM" id="Phobius"/>
    </source>
</evidence>
<feature type="transmembrane region" description="Helical" evidence="1">
    <location>
        <begin position="249"/>
        <end position="270"/>
    </location>
</feature>
<dbReference type="OrthoDB" id="253898at2"/>
<feature type="transmembrane region" description="Helical" evidence="1">
    <location>
        <begin position="65"/>
        <end position="84"/>
    </location>
</feature>
<dbReference type="STRING" id="404433.BTW07_15155"/>
<dbReference type="AlphaFoldDB" id="A0A1Q8SPP4"/>
<feature type="transmembrane region" description="Helical" evidence="1">
    <location>
        <begin position="355"/>
        <end position="384"/>
    </location>
</feature>
<evidence type="ECO:0000313" key="3">
    <source>
        <dbReference type="Proteomes" id="UP000186878"/>
    </source>
</evidence>
<keyword evidence="1" id="KW-0812">Transmembrane</keyword>
<proteinExistence type="predicted"/>
<name>A0A1Q8SPP4_9GAMM</name>
<accession>A0A1Q8SPP4</accession>
<dbReference type="EMBL" id="MSDO01000022">
    <property type="protein sequence ID" value="OLO03407.1"/>
    <property type="molecule type" value="Genomic_DNA"/>
</dbReference>
<feature type="transmembrane region" description="Helical" evidence="1">
    <location>
        <begin position="90"/>
        <end position="110"/>
    </location>
</feature>
<feature type="transmembrane region" description="Helical" evidence="1">
    <location>
        <begin position="311"/>
        <end position="335"/>
    </location>
</feature>
<evidence type="ECO:0000313" key="2">
    <source>
        <dbReference type="EMBL" id="OLO03407.1"/>
    </source>
</evidence>
<comment type="caution">
    <text evidence="2">The sequence shown here is derived from an EMBL/GenBank/DDBJ whole genome shotgun (WGS) entry which is preliminary data.</text>
</comment>